<accession>A0A9P7RGX1</accession>
<feature type="region of interest" description="Disordered" evidence="1">
    <location>
        <begin position="1"/>
        <end position="36"/>
    </location>
</feature>
<keyword evidence="3" id="KW-1185">Reference proteome</keyword>
<organism evidence="2 3">
    <name type="scientific">Colletotrichum scovillei</name>
    <dbReference type="NCBI Taxonomy" id="1209932"/>
    <lineage>
        <taxon>Eukaryota</taxon>
        <taxon>Fungi</taxon>
        <taxon>Dikarya</taxon>
        <taxon>Ascomycota</taxon>
        <taxon>Pezizomycotina</taxon>
        <taxon>Sordariomycetes</taxon>
        <taxon>Hypocreomycetidae</taxon>
        <taxon>Glomerellales</taxon>
        <taxon>Glomerellaceae</taxon>
        <taxon>Colletotrichum</taxon>
        <taxon>Colletotrichum acutatum species complex</taxon>
    </lineage>
</organism>
<name>A0A9P7RGX1_9PEZI</name>
<evidence type="ECO:0000313" key="3">
    <source>
        <dbReference type="Proteomes" id="UP000699042"/>
    </source>
</evidence>
<proteinExistence type="predicted"/>
<dbReference type="Proteomes" id="UP000699042">
    <property type="component" value="Unassembled WGS sequence"/>
</dbReference>
<evidence type="ECO:0000256" key="1">
    <source>
        <dbReference type="SAM" id="MobiDB-lite"/>
    </source>
</evidence>
<feature type="compositionally biased region" description="Basic and acidic residues" evidence="1">
    <location>
        <begin position="1"/>
        <end position="10"/>
    </location>
</feature>
<evidence type="ECO:0000313" key="2">
    <source>
        <dbReference type="EMBL" id="KAG7056172.1"/>
    </source>
</evidence>
<comment type="caution">
    <text evidence="2">The sequence shown here is derived from an EMBL/GenBank/DDBJ whole genome shotgun (WGS) entry which is preliminary data.</text>
</comment>
<dbReference type="EMBL" id="JAESDN010000002">
    <property type="protein sequence ID" value="KAG7056172.1"/>
    <property type="molecule type" value="Genomic_DNA"/>
</dbReference>
<reference evidence="2" key="1">
    <citation type="submission" date="2021-05" db="EMBL/GenBank/DDBJ databases">
        <title>Comparative genomics of three Colletotrichum scovillei strains and genetic complementation revealed genes involved fungal growth and virulence on chili pepper.</title>
        <authorList>
            <person name="Hsieh D.-K."/>
            <person name="Chuang S.-C."/>
            <person name="Chen C.-Y."/>
            <person name="Chao Y.-T."/>
            <person name="Lu M.-Y.J."/>
            <person name="Lee M.-H."/>
            <person name="Shih M.-C."/>
        </authorList>
    </citation>
    <scope>NUCLEOTIDE SEQUENCE</scope>
    <source>
        <strain evidence="2">Coll-153</strain>
    </source>
</reference>
<dbReference type="GO" id="GO:0016787">
    <property type="term" value="F:hydrolase activity"/>
    <property type="evidence" value="ECO:0007669"/>
    <property type="project" value="UniProtKB-KW"/>
</dbReference>
<feature type="non-terminal residue" evidence="2">
    <location>
        <position position="117"/>
    </location>
</feature>
<sequence>VLEKMPEPHSRRAGAWSRDGTPKSEPAPQSPHRHLGDFAHIPERETARAHCRGGTSTAPPRVRFRQATIPVSPGPTWFELRLDTTRLPSNARFLLDAPTLTVNVPAGTTQFWLATSQ</sequence>
<protein>
    <submittedName>
        <fullName evidence="2">Glycosyl hydrolase family 3 N terminal domain-containing protein</fullName>
    </submittedName>
</protein>
<dbReference type="AlphaFoldDB" id="A0A9P7RGX1"/>
<gene>
    <name evidence="2" type="ORF">JMJ77_008622</name>
</gene>
<keyword evidence="2" id="KW-0378">Hydrolase</keyword>